<evidence type="ECO:0000313" key="6">
    <source>
        <dbReference type="Proteomes" id="UP000199397"/>
    </source>
</evidence>
<dbReference type="Proteomes" id="UP000199397">
    <property type="component" value="Unassembled WGS sequence"/>
</dbReference>
<dbReference type="EMBL" id="FNQP01000003">
    <property type="protein sequence ID" value="SDZ93472.1"/>
    <property type="molecule type" value="Genomic_DNA"/>
</dbReference>
<organism evidence="5 6">
    <name type="scientific">Thiothrix caldifontis</name>
    <dbReference type="NCBI Taxonomy" id="525918"/>
    <lineage>
        <taxon>Bacteria</taxon>
        <taxon>Pseudomonadati</taxon>
        <taxon>Pseudomonadota</taxon>
        <taxon>Gammaproteobacteria</taxon>
        <taxon>Thiotrichales</taxon>
        <taxon>Thiotrichaceae</taxon>
        <taxon>Thiothrix</taxon>
    </lineage>
</organism>
<proteinExistence type="inferred from homology"/>
<keyword evidence="4" id="KW-0342">GTP-binding</keyword>
<evidence type="ECO:0000256" key="2">
    <source>
        <dbReference type="ARBA" id="ARBA00022741"/>
    </source>
</evidence>
<evidence type="ECO:0000256" key="3">
    <source>
        <dbReference type="ARBA" id="ARBA00022801"/>
    </source>
</evidence>
<dbReference type="GO" id="GO:0005525">
    <property type="term" value="F:GTP binding"/>
    <property type="evidence" value="ECO:0007669"/>
    <property type="project" value="UniProtKB-KW"/>
</dbReference>
<accession>A0A1H3X4C6</accession>
<keyword evidence="3" id="KW-0378">Hydrolase</keyword>
<dbReference type="Gene3D" id="3.40.50.300">
    <property type="entry name" value="P-loop containing nucleotide triphosphate hydrolases"/>
    <property type="match status" value="1"/>
</dbReference>
<dbReference type="SUPFAM" id="SSF52540">
    <property type="entry name" value="P-loop containing nucleoside triphosphate hydrolases"/>
    <property type="match status" value="1"/>
</dbReference>
<keyword evidence="6" id="KW-1185">Reference proteome</keyword>
<dbReference type="PANTHER" id="PTHR42708">
    <property type="entry name" value="ATP/GTP-BINDING PROTEIN-RELATED"/>
    <property type="match status" value="1"/>
</dbReference>
<evidence type="ECO:0000313" key="5">
    <source>
        <dbReference type="EMBL" id="SDZ93472.1"/>
    </source>
</evidence>
<comment type="similarity">
    <text evidence="1">Belongs to the GPN-loop GTPase family.</text>
</comment>
<dbReference type="InterPro" id="IPR052705">
    <property type="entry name" value="Gliding_Motility_GTPase"/>
</dbReference>
<dbReference type="Pfam" id="PF03029">
    <property type="entry name" value="ATP_bind_1"/>
    <property type="match status" value="1"/>
</dbReference>
<dbReference type="AlphaFoldDB" id="A0A1H3X4C6"/>
<evidence type="ECO:0008006" key="7">
    <source>
        <dbReference type="Google" id="ProtNLM"/>
    </source>
</evidence>
<dbReference type="CDD" id="cd00882">
    <property type="entry name" value="Ras_like_GTPase"/>
    <property type="match status" value="1"/>
</dbReference>
<dbReference type="STRING" id="525918.SAMN05660964_00558"/>
<protein>
    <recommendedName>
        <fullName evidence="7">GTP-binding protein</fullName>
    </recommendedName>
</protein>
<dbReference type="GO" id="GO:0016787">
    <property type="term" value="F:hydrolase activity"/>
    <property type="evidence" value="ECO:0007669"/>
    <property type="project" value="UniProtKB-KW"/>
</dbReference>
<sequence>MSSMINRKIIFTGPVGAGKTTAIAAISDIKPITTDEYASDMTKSRKPQTTVAMDYGLIRLSENERVHLYGTPGQERFDFMWDILTKGGIGLILLLDNTRKDPFQDIRFYTNAFRDFIEKQQMVVGVTRMDLHRKPGLPEYRRYLESLSLQAPVFEVDARSHKDVTMLIQALLFSLDPGVTNG</sequence>
<reference evidence="5 6" key="1">
    <citation type="submission" date="2016-10" db="EMBL/GenBank/DDBJ databases">
        <authorList>
            <person name="de Groot N.N."/>
        </authorList>
    </citation>
    <scope>NUCLEOTIDE SEQUENCE [LARGE SCALE GENOMIC DNA]</scope>
    <source>
        <strain evidence="5 6">DSM 21228</strain>
    </source>
</reference>
<evidence type="ECO:0000256" key="1">
    <source>
        <dbReference type="ARBA" id="ARBA00005290"/>
    </source>
</evidence>
<keyword evidence="2" id="KW-0547">Nucleotide-binding</keyword>
<dbReference type="PANTHER" id="PTHR42708:SF1">
    <property type="entry name" value="GLIDING MOTILITY PROTEIN MGLA"/>
    <property type="match status" value="1"/>
</dbReference>
<gene>
    <name evidence="5" type="ORF">SAMN05660964_00558</name>
</gene>
<evidence type="ECO:0000256" key="4">
    <source>
        <dbReference type="ARBA" id="ARBA00023134"/>
    </source>
</evidence>
<dbReference type="InterPro" id="IPR004130">
    <property type="entry name" value="Gpn"/>
</dbReference>
<name>A0A1H3X4C6_9GAMM</name>
<dbReference type="InterPro" id="IPR027417">
    <property type="entry name" value="P-loop_NTPase"/>
</dbReference>
<dbReference type="RefSeq" id="WP_217629921.1">
    <property type="nucleotide sequence ID" value="NZ_FNQP01000003.1"/>
</dbReference>